<sequence>MTERSLEHPPLTRLAVLPLLAALAACSSASPVTELAPETYGLTTHASTAAQAARIGVEQARAHCTAMGRNFAVTRSEIGGNEYTIAFTCPRPNPNPLMVEQAPPAPVLVEPAGPIATGALPPMPAPTGRNLY</sequence>
<dbReference type="RefSeq" id="WP_216876889.1">
    <property type="nucleotide sequence ID" value="NZ_JAERQM010000004.1"/>
</dbReference>
<dbReference type="EMBL" id="JAERQM010000004">
    <property type="protein sequence ID" value="MBU8545109.1"/>
    <property type="molecule type" value="Genomic_DNA"/>
</dbReference>
<accession>A0ABS6H8R3</accession>
<evidence type="ECO:0000313" key="3">
    <source>
        <dbReference type="Proteomes" id="UP000689967"/>
    </source>
</evidence>
<proteinExistence type="predicted"/>
<evidence type="ECO:0000313" key="2">
    <source>
        <dbReference type="EMBL" id="MBU8545109.1"/>
    </source>
</evidence>
<dbReference type="PROSITE" id="PS51257">
    <property type="entry name" value="PROKAR_LIPOPROTEIN"/>
    <property type="match status" value="1"/>
</dbReference>
<organism evidence="2 3">
    <name type="scientific">Falsiroseomonas oleicola</name>
    <dbReference type="NCBI Taxonomy" id="2801474"/>
    <lineage>
        <taxon>Bacteria</taxon>
        <taxon>Pseudomonadati</taxon>
        <taxon>Pseudomonadota</taxon>
        <taxon>Alphaproteobacteria</taxon>
        <taxon>Acetobacterales</taxon>
        <taxon>Roseomonadaceae</taxon>
        <taxon>Falsiroseomonas</taxon>
    </lineage>
</organism>
<name>A0ABS6H8R3_9PROT</name>
<reference evidence="2 3" key="1">
    <citation type="submission" date="2021-01" db="EMBL/GenBank/DDBJ databases">
        <title>Roseomonas sp. nov, a bacterium isolated from an oil production mixture in Yumen Oilfield.</title>
        <authorList>
            <person name="Wu D."/>
        </authorList>
    </citation>
    <scope>NUCLEOTIDE SEQUENCE [LARGE SCALE GENOMIC DNA]</scope>
    <source>
        <strain evidence="2 3">ROY-5-3</strain>
    </source>
</reference>
<dbReference type="Proteomes" id="UP000689967">
    <property type="component" value="Unassembled WGS sequence"/>
</dbReference>
<gene>
    <name evidence="2" type="ORF">JJQ90_15420</name>
</gene>
<evidence type="ECO:0000256" key="1">
    <source>
        <dbReference type="SAM" id="SignalP"/>
    </source>
</evidence>
<feature type="chain" id="PRO_5045211709" description="Lipoprotein" evidence="1">
    <location>
        <begin position="30"/>
        <end position="132"/>
    </location>
</feature>
<keyword evidence="3" id="KW-1185">Reference proteome</keyword>
<keyword evidence="1" id="KW-0732">Signal</keyword>
<protein>
    <recommendedName>
        <fullName evidence="4">Lipoprotein</fullName>
    </recommendedName>
</protein>
<feature type="signal peptide" evidence="1">
    <location>
        <begin position="1"/>
        <end position="29"/>
    </location>
</feature>
<evidence type="ECO:0008006" key="4">
    <source>
        <dbReference type="Google" id="ProtNLM"/>
    </source>
</evidence>
<comment type="caution">
    <text evidence="2">The sequence shown here is derived from an EMBL/GenBank/DDBJ whole genome shotgun (WGS) entry which is preliminary data.</text>
</comment>